<dbReference type="Pfam" id="PF00106">
    <property type="entry name" value="adh_short"/>
    <property type="match status" value="1"/>
</dbReference>
<dbReference type="CDD" id="cd05233">
    <property type="entry name" value="SDR_c"/>
    <property type="match status" value="1"/>
</dbReference>
<dbReference type="Gene3D" id="3.40.50.720">
    <property type="entry name" value="NAD(P)-binding Rossmann-like Domain"/>
    <property type="match status" value="1"/>
</dbReference>
<evidence type="ECO:0000256" key="3">
    <source>
        <dbReference type="ARBA" id="ARBA00023002"/>
    </source>
</evidence>
<gene>
    <name evidence="6" type="ORF">Gocc_1290</name>
</gene>
<proteinExistence type="inferred from homology"/>
<keyword evidence="3" id="KW-0560">Oxidoreductase</keyword>
<dbReference type="SMART" id="SM00822">
    <property type="entry name" value="PKS_KR"/>
    <property type="match status" value="1"/>
</dbReference>
<dbReference type="Proteomes" id="UP000254134">
    <property type="component" value="Unassembled WGS sequence"/>
</dbReference>
<evidence type="ECO:0000313" key="6">
    <source>
        <dbReference type="EMBL" id="RDI75492.1"/>
    </source>
</evidence>
<dbReference type="SUPFAM" id="SSF51735">
    <property type="entry name" value="NAD(P)-binding Rossmann-fold domains"/>
    <property type="match status" value="1"/>
</dbReference>
<dbReference type="EMBL" id="QQZY01000002">
    <property type="protein sequence ID" value="RDI75492.1"/>
    <property type="molecule type" value="Genomic_DNA"/>
</dbReference>
<comment type="similarity">
    <text evidence="1 4">Belongs to the short-chain dehydrogenases/reductases (SDR) family.</text>
</comment>
<evidence type="ECO:0000256" key="4">
    <source>
        <dbReference type="RuleBase" id="RU000363"/>
    </source>
</evidence>
<evidence type="ECO:0000256" key="2">
    <source>
        <dbReference type="ARBA" id="ARBA00022857"/>
    </source>
</evidence>
<reference evidence="6 7" key="1">
    <citation type="submission" date="2018-07" db="EMBL/GenBank/DDBJ databases">
        <title>High-quality-draft genome sequence of Gaiella occulta.</title>
        <authorList>
            <person name="Severino R."/>
            <person name="Froufe H.J.C."/>
            <person name="Rainey F.A."/>
            <person name="Barroso C."/>
            <person name="Albuquerque L."/>
            <person name="Lobo-Da-Cunha A."/>
            <person name="Da Costa M.S."/>
            <person name="Egas C."/>
        </authorList>
    </citation>
    <scope>NUCLEOTIDE SEQUENCE [LARGE SCALE GENOMIC DNA]</scope>
    <source>
        <strain evidence="6 7">F2-233</strain>
    </source>
</reference>
<dbReference type="GO" id="GO:0016491">
    <property type="term" value="F:oxidoreductase activity"/>
    <property type="evidence" value="ECO:0007669"/>
    <property type="project" value="UniProtKB-KW"/>
</dbReference>
<dbReference type="PANTHER" id="PTHR43391:SF14">
    <property type="entry name" value="DEHYDROGENASE_REDUCTASE SDR FAMILY PROTEIN 7-LIKE"/>
    <property type="match status" value="1"/>
</dbReference>
<reference evidence="7" key="2">
    <citation type="journal article" date="2019" name="MicrobiologyOpen">
        <title>High-quality draft genome sequence of Gaiella occulta isolated from a 150 meter deep mineral water borehole and comparison with the genome sequences of other deep-branching lineages of the phylum Actinobacteria.</title>
        <authorList>
            <person name="Severino R."/>
            <person name="Froufe H.J.C."/>
            <person name="Barroso C."/>
            <person name="Albuquerque L."/>
            <person name="Lobo-da-Cunha A."/>
            <person name="da Costa M.S."/>
            <person name="Egas C."/>
        </authorList>
    </citation>
    <scope>NUCLEOTIDE SEQUENCE [LARGE SCALE GENOMIC DNA]</scope>
    <source>
        <strain evidence="7">F2-233</strain>
    </source>
</reference>
<dbReference type="PRINTS" id="PR00080">
    <property type="entry name" value="SDRFAMILY"/>
</dbReference>
<sequence length="236" mass="24528">MSTTLAGKVAFVTGASRGIGAAVARSLVAEGVKVGLASRSGDDLGLESAIGVPCDVSDPAQVDAAVAATVERFGRLDILVANAGVGAYGPFLDLSPAHLEEMIDVNLKGTIYAVRAALPHLLRSGEADIVTLASEAGRRGLPGEAVYCASKFGQVGFTRALDGELREHGVRCTNVCPGGVATDFALDEGRGRSREVLSGMMTAEDVAEVVMFTLTRSRNHRILETALRPMSEASWG</sequence>
<evidence type="ECO:0000259" key="5">
    <source>
        <dbReference type="SMART" id="SM00822"/>
    </source>
</evidence>
<keyword evidence="2" id="KW-0521">NADP</keyword>
<dbReference type="InterPro" id="IPR002347">
    <property type="entry name" value="SDR_fam"/>
</dbReference>
<protein>
    <submittedName>
        <fullName evidence="6">Short-chain alcohol dehydrogenase</fullName>
    </submittedName>
</protein>
<comment type="caution">
    <text evidence="6">The sequence shown here is derived from an EMBL/GenBank/DDBJ whole genome shotgun (WGS) entry which is preliminary data.</text>
</comment>
<feature type="domain" description="Ketoreductase" evidence="5">
    <location>
        <begin position="8"/>
        <end position="187"/>
    </location>
</feature>
<dbReference type="InterPro" id="IPR057326">
    <property type="entry name" value="KR_dom"/>
</dbReference>
<organism evidence="6 7">
    <name type="scientific">Gaiella occulta</name>
    <dbReference type="NCBI Taxonomy" id="1002870"/>
    <lineage>
        <taxon>Bacteria</taxon>
        <taxon>Bacillati</taxon>
        <taxon>Actinomycetota</taxon>
        <taxon>Thermoleophilia</taxon>
        <taxon>Gaiellales</taxon>
        <taxon>Gaiellaceae</taxon>
        <taxon>Gaiella</taxon>
    </lineage>
</organism>
<dbReference type="OrthoDB" id="9775296at2"/>
<dbReference type="AlphaFoldDB" id="A0A7M2Z1G0"/>
<name>A0A7M2Z1G0_9ACTN</name>
<dbReference type="PRINTS" id="PR00081">
    <property type="entry name" value="GDHRDH"/>
</dbReference>
<dbReference type="PANTHER" id="PTHR43391">
    <property type="entry name" value="RETINOL DEHYDROGENASE-RELATED"/>
    <property type="match status" value="1"/>
</dbReference>
<dbReference type="InterPro" id="IPR036291">
    <property type="entry name" value="NAD(P)-bd_dom_sf"/>
</dbReference>
<dbReference type="RefSeq" id="WP_114795688.1">
    <property type="nucleotide sequence ID" value="NZ_QQZY01000002.1"/>
</dbReference>
<evidence type="ECO:0000256" key="1">
    <source>
        <dbReference type="ARBA" id="ARBA00006484"/>
    </source>
</evidence>
<evidence type="ECO:0000313" key="7">
    <source>
        <dbReference type="Proteomes" id="UP000254134"/>
    </source>
</evidence>
<keyword evidence="7" id="KW-1185">Reference proteome</keyword>
<accession>A0A7M2Z1G0</accession>
<dbReference type="FunFam" id="3.40.50.720:FF:000084">
    <property type="entry name" value="Short-chain dehydrogenase reductase"/>
    <property type="match status" value="1"/>
</dbReference>